<gene>
    <name evidence="1" type="ORF">SPARVUS_LOCUS16776047</name>
</gene>
<accession>A0ABN9HWU2</accession>
<keyword evidence="2" id="KW-1185">Reference proteome</keyword>
<dbReference type="EMBL" id="CATNWA010022028">
    <property type="protein sequence ID" value="CAI9624855.1"/>
    <property type="molecule type" value="Genomic_DNA"/>
</dbReference>
<dbReference type="Proteomes" id="UP001162483">
    <property type="component" value="Unassembled WGS sequence"/>
</dbReference>
<proteinExistence type="predicted"/>
<name>A0ABN9HWU2_9NEOB</name>
<comment type="caution">
    <text evidence="1">The sequence shown here is derived from an EMBL/GenBank/DDBJ whole genome shotgun (WGS) entry which is preliminary data.</text>
</comment>
<reference evidence="1" key="1">
    <citation type="submission" date="2023-05" db="EMBL/GenBank/DDBJ databases">
        <authorList>
            <person name="Stuckert A."/>
        </authorList>
    </citation>
    <scope>NUCLEOTIDE SEQUENCE</scope>
</reference>
<sequence>MQTHSVTVAMKIFPACKCQSYIHLDQGRTNNSLGPQGNRGSWGPCVLAHTQKTPIKAYKKVPGAFHGAPY</sequence>
<organism evidence="1 2">
    <name type="scientific">Staurois parvus</name>
    <dbReference type="NCBI Taxonomy" id="386267"/>
    <lineage>
        <taxon>Eukaryota</taxon>
        <taxon>Metazoa</taxon>
        <taxon>Chordata</taxon>
        <taxon>Craniata</taxon>
        <taxon>Vertebrata</taxon>
        <taxon>Euteleostomi</taxon>
        <taxon>Amphibia</taxon>
        <taxon>Batrachia</taxon>
        <taxon>Anura</taxon>
        <taxon>Neobatrachia</taxon>
        <taxon>Ranoidea</taxon>
        <taxon>Ranidae</taxon>
        <taxon>Staurois</taxon>
    </lineage>
</organism>
<evidence type="ECO:0000313" key="1">
    <source>
        <dbReference type="EMBL" id="CAI9624855.1"/>
    </source>
</evidence>
<protein>
    <submittedName>
        <fullName evidence="1">Uncharacterized protein</fullName>
    </submittedName>
</protein>
<evidence type="ECO:0000313" key="2">
    <source>
        <dbReference type="Proteomes" id="UP001162483"/>
    </source>
</evidence>